<dbReference type="PIRSF" id="PIRSF000495">
    <property type="entry name" value="Amidotransf_hisH"/>
    <property type="match status" value="1"/>
</dbReference>
<protein>
    <submittedName>
        <fullName evidence="12">Imidazole glycerol phosphate synthase subunit HisH</fullName>
    </submittedName>
</protein>
<keyword evidence="4" id="KW-0378">Hydrolase</keyword>
<name>A0A933SDE7_UNCEI</name>
<dbReference type="InterPro" id="IPR010139">
    <property type="entry name" value="Imidazole-glycPsynth_HisH"/>
</dbReference>
<evidence type="ECO:0000259" key="11">
    <source>
        <dbReference type="Pfam" id="PF00117"/>
    </source>
</evidence>
<evidence type="ECO:0000313" key="12">
    <source>
        <dbReference type="EMBL" id="MBI5170077.1"/>
    </source>
</evidence>
<feature type="active site" evidence="10">
    <location>
        <position position="191"/>
    </location>
</feature>
<dbReference type="GO" id="GO:0000107">
    <property type="term" value="F:imidazoleglycerol-phosphate synthase activity"/>
    <property type="evidence" value="ECO:0007669"/>
    <property type="project" value="TreeGrafter"/>
</dbReference>
<evidence type="ECO:0000256" key="1">
    <source>
        <dbReference type="ARBA" id="ARBA00005091"/>
    </source>
</evidence>
<evidence type="ECO:0000313" key="13">
    <source>
        <dbReference type="Proteomes" id="UP000696931"/>
    </source>
</evidence>
<evidence type="ECO:0000256" key="3">
    <source>
        <dbReference type="ARBA" id="ARBA00022605"/>
    </source>
</evidence>
<keyword evidence="6" id="KW-0368">Histidine biosynthesis</keyword>
<evidence type="ECO:0000256" key="4">
    <source>
        <dbReference type="ARBA" id="ARBA00022801"/>
    </source>
</evidence>
<evidence type="ECO:0000256" key="7">
    <source>
        <dbReference type="ARBA" id="ARBA00023239"/>
    </source>
</evidence>
<keyword evidence="3" id="KW-0028">Amino-acid biosynthesis</keyword>
<dbReference type="NCBIfam" id="TIGR01855">
    <property type="entry name" value="IMP_synth_hisH"/>
    <property type="match status" value="1"/>
</dbReference>
<keyword evidence="7" id="KW-0456">Lyase</keyword>
<evidence type="ECO:0000256" key="9">
    <source>
        <dbReference type="ARBA" id="ARBA00049534"/>
    </source>
</evidence>
<evidence type="ECO:0000256" key="8">
    <source>
        <dbReference type="ARBA" id="ARBA00047838"/>
    </source>
</evidence>
<evidence type="ECO:0000256" key="5">
    <source>
        <dbReference type="ARBA" id="ARBA00022962"/>
    </source>
</evidence>
<dbReference type="GO" id="GO:0004359">
    <property type="term" value="F:glutaminase activity"/>
    <property type="evidence" value="ECO:0007669"/>
    <property type="project" value="UniProtKB-EC"/>
</dbReference>
<comment type="catalytic activity">
    <reaction evidence="8">
        <text>5-[(5-phospho-1-deoxy-D-ribulos-1-ylimino)methylamino]-1-(5-phospho-beta-D-ribosyl)imidazole-4-carboxamide + L-glutamine = D-erythro-1-(imidazol-4-yl)glycerol 3-phosphate + 5-amino-1-(5-phospho-beta-D-ribosyl)imidazole-4-carboxamide + L-glutamate + H(+)</text>
        <dbReference type="Rhea" id="RHEA:24793"/>
        <dbReference type="ChEBI" id="CHEBI:15378"/>
        <dbReference type="ChEBI" id="CHEBI:29985"/>
        <dbReference type="ChEBI" id="CHEBI:58278"/>
        <dbReference type="ChEBI" id="CHEBI:58359"/>
        <dbReference type="ChEBI" id="CHEBI:58475"/>
        <dbReference type="ChEBI" id="CHEBI:58525"/>
        <dbReference type="EC" id="4.3.2.10"/>
    </reaction>
</comment>
<comment type="pathway">
    <text evidence="1">Amino-acid biosynthesis; L-histidine biosynthesis; L-histidine from 5-phospho-alpha-D-ribose 1-diphosphate: step 5/9.</text>
</comment>
<proteinExistence type="predicted"/>
<feature type="active site" evidence="10">
    <location>
        <position position="189"/>
    </location>
</feature>
<reference evidence="12" key="1">
    <citation type="submission" date="2020-07" db="EMBL/GenBank/DDBJ databases">
        <title>Huge and variable diversity of episymbiotic CPR bacteria and DPANN archaea in groundwater ecosystems.</title>
        <authorList>
            <person name="He C.Y."/>
            <person name="Keren R."/>
            <person name="Whittaker M."/>
            <person name="Farag I.F."/>
            <person name="Doudna J."/>
            <person name="Cate J.H.D."/>
            <person name="Banfield J.F."/>
        </authorList>
    </citation>
    <scope>NUCLEOTIDE SEQUENCE</scope>
    <source>
        <strain evidence="12">NC_groundwater_1813_Pr3_B-0.1um_71_17</strain>
    </source>
</reference>
<dbReference type="PROSITE" id="PS51273">
    <property type="entry name" value="GATASE_TYPE_1"/>
    <property type="match status" value="1"/>
</dbReference>
<comment type="caution">
    <text evidence="12">The sequence shown here is derived from an EMBL/GenBank/DDBJ whole genome shotgun (WGS) entry which is preliminary data.</text>
</comment>
<accession>A0A933SDE7</accession>
<dbReference type="InterPro" id="IPR029062">
    <property type="entry name" value="Class_I_gatase-like"/>
</dbReference>
<gene>
    <name evidence="12" type="primary">hisH</name>
    <name evidence="12" type="ORF">HZA61_11355</name>
</gene>
<dbReference type="EMBL" id="JACRIW010000081">
    <property type="protein sequence ID" value="MBI5170077.1"/>
    <property type="molecule type" value="Genomic_DNA"/>
</dbReference>
<evidence type="ECO:0000256" key="6">
    <source>
        <dbReference type="ARBA" id="ARBA00023102"/>
    </source>
</evidence>
<dbReference type="PANTHER" id="PTHR42701">
    <property type="entry name" value="IMIDAZOLE GLYCEROL PHOSPHATE SYNTHASE SUBUNIT HISH"/>
    <property type="match status" value="1"/>
</dbReference>
<dbReference type="GO" id="GO:0000105">
    <property type="term" value="P:L-histidine biosynthetic process"/>
    <property type="evidence" value="ECO:0007669"/>
    <property type="project" value="UniProtKB-KW"/>
</dbReference>
<dbReference type="Pfam" id="PF00117">
    <property type="entry name" value="GATase"/>
    <property type="match status" value="1"/>
</dbReference>
<evidence type="ECO:0000256" key="2">
    <source>
        <dbReference type="ARBA" id="ARBA00011152"/>
    </source>
</evidence>
<dbReference type="Gene3D" id="3.40.50.880">
    <property type="match status" value="1"/>
</dbReference>
<keyword evidence="5" id="KW-0315">Glutamine amidotransferase</keyword>
<feature type="domain" description="Glutamine amidotransferase" evidence="11">
    <location>
        <begin position="40"/>
        <end position="197"/>
    </location>
</feature>
<dbReference type="AlphaFoldDB" id="A0A933SDE7"/>
<dbReference type="PANTHER" id="PTHR42701:SF1">
    <property type="entry name" value="IMIDAZOLE GLYCEROL PHOSPHATE SYNTHASE SUBUNIT HISH"/>
    <property type="match status" value="1"/>
</dbReference>
<dbReference type="SUPFAM" id="SSF52317">
    <property type="entry name" value="Class I glutamine amidotransferase-like"/>
    <property type="match status" value="1"/>
</dbReference>
<feature type="active site" description="Nucleophile" evidence="10">
    <location>
        <position position="80"/>
    </location>
</feature>
<organism evidence="12 13">
    <name type="scientific">Eiseniibacteriota bacterium</name>
    <dbReference type="NCBI Taxonomy" id="2212470"/>
    <lineage>
        <taxon>Bacteria</taxon>
        <taxon>Candidatus Eiseniibacteriota</taxon>
    </lineage>
</organism>
<dbReference type="GO" id="GO:0016829">
    <property type="term" value="F:lyase activity"/>
    <property type="evidence" value="ECO:0007669"/>
    <property type="project" value="UniProtKB-KW"/>
</dbReference>
<dbReference type="Proteomes" id="UP000696931">
    <property type="component" value="Unassembled WGS sequence"/>
</dbReference>
<dbReference type="InterPro" id="IPR017926">
    <property type="entry name" value="GATASE"/>
</dbReference>
<sequence>MKVTLFDYGAGNLHSLAKALALAEPRADGRIESDPGAALDTRVVVLPGVGAFGPAAARLAPARERVREALAGGLPCVAICLGMQLLFDRSDEGAGEGLGLVPGRVRALEAERVPHMGWNVLEWAGVGAGGASGPPWPEHGSAPLALAYFAHSFVCAPGDERAVLAWTRHEDDRFPSLVRVANTIGAQFHPEKSSAPGLAFLREALAAVTSGEGAAR</sequence>
<comment type="subunit">
    <text evidence="2">Heterodimer of HisH and HisF.</text>
</comment>
<evidence type="ECO:0000256" key="10">
    <source>
        <dbReference type="PIRSR" id="PIRSR000495-1"/>
    </source>
</evidence>
<comment type="catalytic activity">
    <reaction evidence="9">
        <text>L-glutamine + H2O = L-glutamate + NH4(+)</text>
        <dbReference type="Rhea" id="RHEA:15889"/>
        <dbReference type="ChEBI" id="CHEBI:15377"/>
        <dbReference type="ChEBI" id="CHEBI:28938"/>
        <dbReference type="ChEBI" id="CHEBI:29985"/>
        <dbReference type="ChEBI" id="CHEBI:58359"/>
        <dbReference type="EC" id="3.5.1.2"/>
    </reaction>
</comment>